<comment type="caution">
    <text evidence="1">The sequence shown here is derived from an EMBL/GenBank/DDBJ whole genome shotgun (WGS) entry which is preliminary data.</text>
</comment>
<reference evidence="1 2" key="1">
    <citation type="submission" date="2017-12" db="EMBL/GenBank/DDBJ databases">
        <title>Hemimetabolous genomes reveal molecular basis of termite eusociality.</title>
        <authorList>
            <person name="Harrison M.C."/>
            <person name="Jongepier E."/>
            <person name="Robertson H.M."/>
            <person name="Arning N."/>
            <person name="Bitard-Feildel T."/>
            <person name="Chao H."/>
            <person name="Childers C.P."/>
            <person name="Dinh H."/>
            <person name="Doddapaneni H."/>
            <person name="Dugan S."/>
            <person name="Gowin J."/>
            <person name="Greiner C."/>
            <person name="Han Y."/>
            <person name="Hu H."/>
            <person name="Hughes D.S.T."/>
            <person name="Huylmans A.-K."/>
            <person name="Kemena C."/>
            <person name="Kremer L.P.M."/>
            <person name="Lee S.L."/>
            <person name="Lopez-Ezquerra A."/>
            <person name="Mallet L."/>
            <person name="Monroy-Kuhn J.M."/>
            <person name="Moser A."/>
            <person name="Murali S.C."/>
            <person name="Muzny D.M."/>
            <person name="Otani S."/>
            <person name="Piulachs M.-D."/>
            <person name="Poelchau M."/>
            <person name="Qu J."/>
            <person name="Schaub F."/>
            <person name="Wada-Katsumata A."/>
            <person name="Worley K.C."/>
            <person name="Xie Q."/>
            <person name="Ylla G."/>
            <person name="Poulsen M."/>
            <person name="Gibbs R.A."/>
            <person name="Schal C."/>
            <person name="Richards S."/>
            <person name="Belles X."/>
            <person name="Korb J."/>
            <person name="Bornberg-Bauer E."/>
        </authorList>
    </citation>
    <scope>NUCLEOTIDE SEQUENCE [LARGE SCALE GENOMIC DNA]</scope>
    <source>
        <tissue evidence="1">Whole body</tissue>
    </source>
</reference>
<evidence type="ECO:0000313" key="2">
    <source>
        <dbReference type="Proteomes" id="UP000235965"/>
    </source>
</evidence>
<accession>A0A2J7QX17</accession>
<protein>
    <submittedName>
        <fullName evidence="1">Uncharacterized protein</fullName>
    </submittedName>
</protein>
<name>A0A2J7QX17_9NEOP</name>
<organism evidence="1 2">
    <name type="scientific">Cryptotermes secundus</name>
    <dbReference type="NCBI Taxonomy" id="105785"/>
    <lineage>
        <taxon>Eukaryota</taxon>
        <taxon>Metazoa</taxon>
        <taxon>Ecdysozoa</taxon>
        <taxon>Arthropoda</taxon>
        <taxon>Hexapoda</taxon>
        <taxon>Insecta</taxon>
        <taxon>Pterygota</taxon>
        <taxon>Neoptera</taxon>
        <taxon>Polyneoptera</taxon>
        <taxon>Dictyoptera</taxon>
        <taxon>Blattodea</taxon>
        <taxon>Blattoidea</taxon>
        <taxon>Termitoidae</taxon>
        <taxon>Kalotermitidae</taxon>
        <taxon>Cryptotermitinae</taxon>
        <taxon>Cryptotermes</taxon>
    </lineage>
</organism>
<feature type="non-terminal residue" evidence="1">
    <location>
        <position position="251"/>
    </location>
</feature>
<dbReference type="AlphaFoldDB" id="A0A2J7QX17"/>
<keyword evidence="2" id="KW-1185">Reference proteome</keyword>
<dbReference type="OrthoDB" id="6138985at2759"/>
<proteinExistence type="predicted"/>
<gene>
    <name evidence="1" type="ORF">B7P43_G14517</name>
</gene>
<dbReference type="Proteomes" id="UP000235965">
    <property type="component" value="Unassembled WGS sequence"/>
</dbReference>
<sequence length="251" mass="29154">MKDENSEEEYLAILRSVWDKYRKNNPDMIDIEDISEGDVDEILNYLGDNTYLDNEDVKGIKEEARKRQYSRGYDFLTHNALMGGWGVGGHQFKKRWNQRLDGDENQKGSFLYSLKFVSPAANREAIESLKDDDGLDLLDERDEDILRPSSQLNIREPDPWYQELESGEAPEELSSNSNEDEYQRLALAQQSDHQAGLSKKRLVSLAQPNYNVRGIFPFTEVFPAPEKKYLYDTAIMKKRYPVTKRSSNFYT</sequence>
<dbReference type="EMBL" id="NEVH01009398">
    <property type="protein sequence ID" value="PNF33137.1"/>
    <property type="molecule type" value="Genomic_DNA"/>
</dbReference>
<evidence type="ECO:0000313" key="1">
    <source>
        <dbReference type="EMBL" id="PNF33137.1"/>
    </source>
</evidence>